<proteinExistence type="predicted"/>
<keyword evidence="2" id="KW-1185">Reference proteome</keyword>
<reference evidence="1 2" key="2">
    <citation type="submission" date="2020-02" db="EMBL/GenBank/DDBJ databases">
        <title>Genome sequences of Thiorhodococcus mannitoliphagus and Thiorhodococcus minor, purple sulfur photosynthetic bacteria in the gammaproteobacterial family, Chromatiaceae.</title>
        <authorList>
            <person name="Aviles F.A."/>
            <person name="Meyer T.E."/>
            <person name="Kyndt J.A."/>
        </authorList>
    </citation>
    <scope>NUCLEOTIDE SEQUENCE [LARGE SCALE GENOMIC DNA]</scope>
    <source>
        <strain evidence="1 2">DSM 18266</strain>
    </source>
</reference>
<name>A0A6P1E1A0_9GAMM</name>
<comment type="caution">
    <text evidence="1">The sequence shown here is derived from an EMBL/GenBank/DDBJ whole genome shotgun (WGS) entry which is preliminary data.</text>
</comment>
<dbReference type="RefSeq" id="WP_164656996.1">
    <property type="nucleotide sequence ID" value="NZ_JAAIJR010000240.1"/>
</dbReference>
<dbReference type="EMBL" id="JAAIJR010000240">
    <property type="protein sequence ID" value="NEX23570.1"/>
    <property type="molecule type" value="Genomic_DNA"/>
</dbReference>
<evidence type="ECO:0000313" key="1">
    <source>
        <dbReference type="EMBL" id="NEX23570.1"/>
    </source>
</evidence>
<organism evidence="1 2">
    <name type="scientific">Thiorhodococcus mannitoliphagus</name>
    <dbReference type="NCBI Taxonomy" id="329406"/>
    <lineage>
        <taxon>Bacteria</taxon>
        <taxon>Pseudomonadati</taxon>
        <taxon>Pseudomonadota</taxon>
        <taxon>Gammaproteobacteria</taxon>
        <taxon>Chromatiales</taxon>
        <taxon>Chromatiaceae</taxon>
        <taxon>Thiorhodococcus</taxon>
    </lineage>
</organism>
<sequence length="99" mass="10622">MPQNQQDAKKLLAASIRITKASKNWQLPSPDHRVSSVVARFLISLDTALVRVLSSQTALDSIAVGDAVKGYTSAKVGSRSNLCTSTRAEFIALTATIYT</sequence>
<evidence type="ECO:0000313" key="2">
    <source>
        <dbReference type="Proteomes" id="UP000471640"/>
    </source>
</evidence>
<accession>A0A6P1E1A0</accession>
<dbReference type="Proteomes" id="UP000471640">
    <property type="component" value="Unassembled WGS sequence"/>
</dbReference>
<protein>
    <submittedName>
        <fullName evidence="1">Uncharacterized protein</fullName>
    </submittedName>
</protein>
<gene>
    <name evidence="1" type="ORF">G3480_25380</name>
</gene>
<reference evidence="2" key="1">
    <citation type="journal article" date="2020" name="Microbiol. Resour. Announc.">
        <title>Draft Genome Sequences of Thiorhodococcus mannitoliphagus and Thiorhodococcus minor, Purple Sulfur Photosynthetic Bacteria in the Gammaproteobacterial Family Chromatiaceae.</title>
        <authorList>
            <person name="Aviles F.A."/>
            <person name="Meyer T.E."/>
            <person name="Kyndt J.A."/>
        </authorList>
    </citation>
    <scope>NUCLEOTIDE SEQUENCE [LARGE SCALE GENOMIC DNA]</scope>
    <source>
        <strain evidence="2">DSM 18266</strain>
    </source>
</reference>
<dbReference type="AlphaFoldDB" id="A0A6P1E1A0"/>